<keyword evidence="1" id="KW-0812">Transmembrane</keyword>
<sequence length="222" mass="25617">MTTLSDCLIPLLAFVKDRLERSLPETNTLRREILDRIEKARSQAKSSGISDTHFESGLFPAIVWIDESLMCANWPGAVDWSRNMLQKSFFRITNGGVEFYRRMPQETKDPNAREILSIYLMALKLGFRGQYGLESNGHEAARIQKHLQSILEPDLPIFERDKIFPSGYLTREGPEGQTKVASRKTLNTVFVWLVPSLMVLVLFVLYDRIIHQMTRNVLRHLH</sequence>
<organism evidence="3 4">
    <name type="scientific">Leptospirillum ferrooxidans (strain C2-3)</name>
    <dbReference type="NCBI Taxonomy" id="1162668"/>
    <lineage>
        <taxon>Bacteria</taxon>
        <taxon>Pseudomonadati</taxon>
        <taxon>Nitrospirota</taxon>
        <taxon>Nitrospiria</taxon>
        <taxon>Nitrospirales</taxon>
        <taxon>Nitrospiraceae</taxon>
        <taxon>Leptospirillum</taxon>
    </lineage>
</organism>
<gene>
    <name evidence="3" type="ordered locus">LFE_2288</name>
</gene>
<dbReference type="KEGG" id="lfc:LFE_2288"/>
<keyword evidence="4" id="KW-1185">Reference proteome</keyword>
<dbReference type="PANTHER" id="PTHR38033:SF1">
    <property type="entry name" value="DOTU FAMILY TYPE IV_VI SECRETION SYSTEM PROTEIN"/>
    <property type="match status" value="1"/>
</dbReference>
<dbReference type="NCBIfam" id="TIGR03349">
    <property type="entry name" value="IV_VI_DotU"/>
    <property type="match status" value="1"/>
</dbReference>
<dbReference type="PATRIC" id="fig|1162668.3.peg.2712"/>
<feature type="domain" description="Type IV / VI secretion system DotU" evidence="2">
    <location>
        <begin position="4"/>
        <end position="206"/>
    </location>
</feature>
<evidence type="ECO:0000259" key="2">
    <source>
        <dbReference type="Pfam" id="PF09850"/>
    </source>
</evidence>
<dbReference type="Gene3D" id="1.25.40.590">
    <property type="entry name" value="Type IV / VI secretion system, DotU"/>
    <property type="match status" value="1"/>
</dbReference>
<dbReference type="EMBL" id="AP012342">
    <property type="protein sequence ID" value="BAM07960.1"/>
    <property type="molecule type" value="Genomic_DNA"/>
</dbReference>
<protein>
    <recommendedName>
        <fullName evidence="2">Type IV / VI secretion system DotU domain-containing protein</fullName>
    </recommendedName>
</protein>
<evidence type="ECO:0000313" key="3">
    <source>
        <dbReference type="EMBL" id="BAM07960.1"/>
    </source>
</evidence>
<keyword evidence="1" id="KW-1133">Transmembrane helix</keyword>
<dbReference type="RefSeq" id="WP_014450443.1">
    <property type="nucleotide sequence ID" value="NC_017094.1"/>
</dbReference>
<proteinExistence type="predicted"/>
<keyword evidence="1" id="KW-0472">Membrane</keyword>
<name>I0IRR1_LEPFC</name>
<dbReference type="STRING" id="1162668.LFE_2288"/>
<dbReference type="PANTHER" id="PTHR38033">
    <property type="entry name" value="MEMBRANE PROTEIN-RELATED"/>
    <property type="match status" value="1"/>
</dbReference>
<evidence type="ECO:0000256" key="1">
    <source>
        <dbReference type="SAM" id="Phobius"/>
    </source>
</evidence>
<dbReference type="AlphaFoldDB" id="I0IRR1"/>
<dbReference type="OrthoDB" id="345640at2"/>
<dbReference type="Proteomes" id="UP000007382">
    <property type="component" value="Chromosome"/>
</dbReference>
<dbReference type="InterPro" id="IPR038522">
    <property type="entry name" value="T4/T6SS_DotU_sf"/>
</dbReference>
<accession>I0IRR1</accession>
<feature type="transmembrane region" description="Helical" evidence="1">
    <location>
        <begin position="189"/>
        <end position="206"/>
    </location>
</feature>
<reference evidence="3 4" key="1">
    <citation type="journal article" date="2012" name="J. Bacteriol.">
        <title>Complete Genome Sequence of Leptospirillum ferrooxidans Strain C2-3, Isolated from a Fresh Volcanic Ash Deposit on the Island of Miyake, Japan.</title>
        <authorList>
            <person name="Fujimura R."/>
            <person name="Sato Y."/>
            <person name="Nishizawa T."/>
            <person name="Oshima K."/>
            <person name="Kim S.-W."/>
            <person name="Hattori M."/>
            <person name="Kamijo T."/>
            <person name="Ohta H."/>
        </authorList>
    </citation>
    <scope>NUCLEOTIDE SEQUENCE [LARGE SCALE GENOMIC DNA]</scope>
    <source>
        <strain evidence="3 4">C2-3</strain>
    </source>
</reference>
<dbReference type="Pfam" id="PF09850">
    <property type="entry name" value="DotU"/>
    <property type="match status" value="1"/>
</dbReference>
<reference evidence="4" key="2">
    <citation type="submission" date="2012-03" db="EMBL/GenBank/DDBJ databases">
        <title>The complete genome sequence of the pioneer microbe on fresh volcanic deposit, Leptospirillum ferrooxidans strain C2-3.</title>
        <authorList>
            <person name="Fujimura R."/>
            <person name="Sato Y."/>
            <person name="Nishizawa T."/>
            <person name="Nanba K."/>
            <person name="Oshima K."/>
            <person name="Hattori M."/>
            <person name="Kamijo T."/>
            <person name="Ohta H."/>
        </authorList>
    </citation>
    <scope>NUCLEOTIDE SEQUENCE [LARGE SCALE GENOMIC DNA]</scope>
    <source>
        <strain evidence="4">C2-3</strain>
    </source>
</reference>
<dbReference type="InterPro" id="IPR017732">
    <property type="entry name" value="T4/T6SS_DotU"/>
</dbReference>
<dbReference type="eggNOG" id="COG3455">
    <property type="taxonomic scope" value="Bacteria"/>
</dbReference>
<dbReference type="HOGENOM" id="CLU_071818_4_0_0"/>
<evidence type="ECO:0000313" key="4">
    <source>
        <dbReference type="Proteomes" id="UP000007382"/>
    </source>
</evidence>